<keyword evidence="3" id="KW-1185">Reference proteome</keyword>
<protein>
    <submittedName>
        <fullName evidence="2">Uncharacterized protein</fullName>
    </submittedName>
</protein>
<proteinExistence type="predicted"/>
<feature type="chain" id="PRO_5044802800" evidence="1">
    <location>
        <begin position="23"/>
        <end position="127"/>
    </location>
</feature>
<gene>
    <name evidence="2" type="ORF">HJC23_004911</name>
</gene>
<evidence type="ECO:0000256" key="1">
    <source>
        <dbReference type="SAM" id="SignalP"/>
    </source>
</evidence>
<organism evidence="2 3">
    <name type="scientific">Cyclotella cryptica</name>
    <dbReference type="NCBI Taxonomy" id="29204"/>
    <lineage>
        <taxon>Eukaryota</taxon>
        <taxon>Sar</taxon>
        <taxon>Stramenopiles</taxon>
        <taxon>Ochrophyta</taxon>
        <taxon>Bacillariophyta</taxon>
        <taxon>Coscinodiscophyceae</taxon>
        <taxon>Thalassiosirophycidae</taxon>
        <taxon>Stephanodiscales</taxon>
        <taxon>Stephanodiscaceae</taxon>
        <taxon>Cyclotella</taxon>
    </lineage>
</organism>
<sequence length="127" mass="14652">MILAKRHLSVAFFAKLLRVTLALSNPIQLKPTAAQALQVWDDVLPRKDQRQTLHDFASKTGLGHSCFSRPLQNRVGRNVIELTLDAILTEIERSTIKDAVNSEQNTTKVKRQYVEYWSRQEWRHIGE</sequence>
<evidence type="ECO:0000313" key="3">
    <source>
        <dbReference type="Proteomes" id="UP001516023"/>
    </source>
</evidence>
<name>A0ABD3PS49_9STRA</name>
<reference evidence="2 3" key="1">
    <citation type="journal article" date="2020" name="G3 (Bethesda)">
        <title>Improved Reference Genome for Cyclotella cryptica CCMP332, a Model for Cell Wall Morphogenesis, Salinity Adaptation, and Lipid Production in Diatoms (Bacillariophyta).</title>
        <authorList>
            <person name="Roberts W.R."/>
            <person name="Downey K.M."/>
            <person name="Ruck E.C."/>
            <person name="Traller J.C."/>
            <person name="Alverson A.J."/>
        </authorList>
    </citation>
    <scope>NUCLEOTIDE SEQUENCE [LARGE SCALE GENOMIC DNA]</scope>
    <source>
        <strain evidence="2 3">CCMP332</strain>
    </source>
</reference>
<dbReference type="EMBL" id="JABMIG020000120">
    <property type="protein sequence ID" value="KAL3790929.1"/>
    <property type="molecule type" value="Genomic_DNA"/>
</dbReference>
<dbReference type="AlphaFoldDB" id="A0ABD3PS49"/>
<evidence type="ECO:0000313" key="2">
    <source>
        <dbReference type="EMBL" id="KAL3790929.1"/>
    </source>
</evidence>
<accession>A0ABD3PS49</accession>
<keyword evidence="1" id="KW-0732">Signal</keyword>
<comment type="caution">
    <text evidence="2">The sequence shown here is derived from an EMBL/GenBank/DDBJ whole genome shotgun (WGS) entry which is preliminary data.</text>
</comment>
<dbReference type="Proteomes" id="UP001516023">
    <property type="component" value="Unassembled WGS sequence"/>
</dbReference>
<feature type="signal peptide" evidence="1">
    <location>
        <begin position="1"/>
        <end position="22"/>
    </location>
</feature>